<evidence type="ECO:0000313" key="3">
    <source>
        <dbReference type="Proteomes" id="UP000019062"/>
    </source>
</evidence>
<organism evidence="2 3">
    <name type="scientific">Viridibacillus arenosi FSL R5-213</name>
    <dbReference type="NCBI Taxonomy" id="1227360"/>
    <lineage>
        <taxon>Bacteria</taxon>
        <taxon>Bacillati</taxon>
        <taxon>Bacillota</taxon>
        <taxon>Bacilli</taxon>
        <taxon>Bacillales</taxon>
        <taxon>Caryophanaceae</taxon>
        <taxon>Viridibacillus</taxon>
    </lineage>
</organism>
<dbReference type="Gene3D" id="1.10.260.40">
    <property type="entry name" value="lambda repressor-like DNA-binding domains"/>
    <property type="match status" value="1"/>
</dbReference>
<dbReference type="SMART" id="SM00530">
    <property type="entry name" value="HTH_XRE"/>
    <property type="match status" value="1"/>
</dbReference>
<dbReference type="CDD" id="cd06529">
    <property type="entry name" value="S24_LexA-like"/>
    <property type="match status" value="1"/>
</dbReference>
<feature type="domain" description="HTH cro/C1-type" evidence="1">
    <location>
        <begin position="15"/>
        <end position="69"/>
    </location>
</feature>
<dbReference type="SUPFAM" id="SSF51306">
    <property type="entry name" value="LexA/Signal peptidase"/>
    <property type="match status" value="1"/>
</dbReference>
<dbReference type="GO" id="GO:0003677">
    <property type="term" value="F:DNA binding"/>
    <property type="evidence" value="ECO:0007669"/>
    <property type="project" value="InterPro"/>
</dbReference>
<dbReference type="PANTHER" id="PTHR33516">
    <property type="entry name" value="LEXA REPRESSOR"/>
    <property type="match status" value="1"/>
</dbReference>
<dbReference type="RefSeq" id="WP_038185542.1">
    <property type="nucleotide sequence ID" value="NZ_ASQA01000028.1"/>
</dbReference>
<evidence type="ECO:0000313" key="2">
    <source>
        <dbReference type="EMBL" id="ETT84211.1"/>
    </source>
</evidence>
<reference evidence="2 3" key="1">
    <citation type="journal article" date="2014" name="BMC Genomics">
        <title>Genomic comparison of sporeforming bacilli isolated from milk.</title>
        <authorList>
            <person name="Moreno Switt A.I."/>
            <person name="Andrus A.D."/>
            <person name="Ranieri M.L."/>
            <person name="Orsi R.H."/>
            <person name="Ivy R."/>
            <person name="den Bakker H.C."/>
            <person name="Martin N.H."/>
            <person name="Wiedmann M."/>
            <person name="Boor K.J."/>
        </authorList>
    </citation>
    <scope>NUCLEOTIDE SEQUENCE [LARGE SCALE GENOMIC DNA]</scope>
    <source>
        <strain evidence="2 3">FSL R5-213</strain>
    </source>
</reference>
<accession>W4EWJ4</accession>
<sequence>MKQENNVTKYVGEQIKKYRKIAKLTQKQLGEKVGVKHNTISSYESGTNEAEQDILFAIAKAIGVTIDDLFPPINSQLDEIHIDKIPLERSEIKESIDEVPTYAVKLPIYGSISCGNGVLAYEDVEGYEDTPQSWVKGGTHFYLRANGDSMKGLRIYDGDLLLIRKQSSFENGEVIAVLINGEAYLKKVTISNETLVLESANSDYPPIAVPLNNNDIRIIGKLKKVILNF</sequence>
<dbReference type="InterPro" id="IPR015927">
    <property type="entry name" value="Peptidase_S24_S26A/B/C"/>
</dbReference>
<dbReference type="Gene3D" id="2.10.109.10">
    <property type="entry name" value="Umud Fragment, subunit A"/>
    <property type="match status" value="1"/>
</dbReference>
<dbReference type="eggNOG" id="COG1974">
    <property type="taxonomic scope" value="Bacteria"/>
</dbReference>
<dbReference type="InterPro" id="IPR050077">
    <property type="entry name" value="LexA_repressor"/>
</dbReference>
<name>W4EWJ4_9BACL</name>
<dbReference type="Pfam" id="PF01381">
    <property type="entry name" value="HTH_3"/>
    <property type="match status" value="1"/>
</dbReference>
<dbReference type="InterPro" id="IPR036286">
    <property type="entry name" value="LexA/Signal_pep-like_sf"/>
</dbReference>
<dbReference type="SUPFAM" id="SSF47413">
    <property type="entry name" value="lambda repressor-like DNA-binding domains"/>
    <property type="match status" value="1"/>
</dbReference>
<gene>
    <name evidence="2" type="ORF">C176_12623</name>
</gene>
<dbReference type="EMBL" id="ASQA01000028">
    <property type="protein sequence ID" value="ETT84211.1"/>
    <property type="molecule type" value="Genomic_DNA"/>
</dbReference>
<dbReference type="InterPro" id="IPR010982">
    <property type="entry name" value="Lambda_DNA-bd_dom_sf"/>
</dbReference>
<dbReference type="PANTHER" id="PTHR33516:SF2">
    <property type="entry name" value="LEXA REPRESSOR-RELATED"/>
    <property type="match status" value="1"/>
</dbReference>
<dbReference type="InterPro" id="IPR001387">
    <property type="entry name" value="Cro/C1-type_HTH"/>
</dbReference>
<evidence type="ECO:0000259" key="1">
    <source>
        <dbReference type="PROSITE" id="PS50943"/>
    </source>
</evidence>
<dbReference type="PATRIC" id="fig|1227360.4.peg.2577"/>
<dbReference type="CDD" id="cd00093">
    <property type="entry name" value="HTH_XRE"/>
    <property type="match status" value="1"/>
</dbReference>
<dbReference type="Pfam" id="PF00717">
    <property type="entry name" value="Peptidase_S24"/>
    <property type="match status" value="1"/>
</dbReference>
<dbReference type="Proteomes" id="UP000019062">
    <property type="component" value="Unassembled WGS sequence"/>
</dbReference>
<comment type="caution">
    <text evidence="2">The sequence shown here is derived from an EMBL/GenBank/DDBJ whole genome shotgun (WGS) entry which is preliminary data.</text>
</comment>
<dbReference type="AlphaFoldDB" id="W4EWJ4"/>
<dbReference type="InterPro" id="IPR039418">
    <property type="entry name" value="LexA-like"/>
</dbReference>
<keyword evidence="3" id="KW-1185">Reference proteome</keyword>
<protein>
    <submittedName>
        <fullName evidence="2">Phage repressor like XRE family transcriptional regulator</fullName>
    </submittedName>
</protein>
<proteinExistence type="predicted"/>
<dbReference type="PROSITE" id="PS50943">
    <property type="entry name" value="HTH_CROC1"/>
    <property type="match status" value="1"/>
</dbReference>